<dbReference type="HOGENOM" id="CLU_091350_1_0_2"/>
<evidence type="ECO:0000313" key="1">
    <source>
        <dbReference type="EMBL" id="AGK60894.1"/>
    </source>
</evidence>
<dbReference type="EMBL" id="CP005290">
    <property type="protein sequence ID" value="AGK60894.1"/>
    <property type="molecule type" value="Genomic_DNA"/>
</dbReference>
<sequence>MYCAKCDSYACYFGGKRPENCPMDLMDVYDEALAQYDGFEREIAVNAGKVEAEGYLNWCRIKEIAEFAKRCGFRKLGLAFCIGLRREARETVSILEKYGFEVFSVVCKTGAIDKEVIGLKREDKISKKDFEAMCNPIAQAEILNRLETDLNIILGLCVGHDTLFIMHSKAPVTCFAVKDRVLAHNPLGAVYARHYFRKRV</sequence>
<dbReference type="InterPro" id="IPR014997">
    <property type="entry name" value="DUF1847"/>
</dbReference>
<dbReference type="eggNOG" id="arCOG05003">
    <property type="taxonomic scope" value="Archaea"/>
</dbReference>
<dbReference type="KEGG" id="ast:Asulf_00887"/>
<gene>
    <name evidence="1" type="ORF">Asulf_00887</name>
</gene>
<dbReference type="OrthoDB" id="59661at2157"/>
<organism evidence="1 2">
    <name type="scientific">Archaeoglobus sulfaticallidus PM70-1</name>
    <dbReference type="NCBI Taxonomy" id="387631"/>
    <lineage>
        <taxon>Archaea</taxon>
        <taxon>Methanobacteriati</taxon>
        <taxon>Methanobacteriota</taxon>
        <taxon>Archaeoglobi</taxon>
        <taxon>Archaeoglobales</taxon>
        <taxon>Archaeoglobaceae</taxon>
        <taxon>Archaeoglobus</taxon>
    </lineage>
</organism>
<dbReference type="Pfam" id="PF08901">
    <property type="entry name" value="DUF1847"/>
    <property type="match status" value="1"/>
</dbReference>
<dbReference type="STRING" id="387631.Asulf_00887"/>
<accession>N0BBB2</accession>
<reference evidence="1 2" key="1">
    <citation type="journal article" date="2013" name="Genome Announc.">
        <title>Complete Genome Sequence of the Thermophilic and Facultatively Chemolithoautotrophic Sulfate Reducer Archaeoglobus sulfaticallidus Strain PM70-1T.</title>
        <authorList>
            <person name="Stokke R."/>
            <person name="Hocking W.P."/>
            <person name="Steinsbu B.O."/>
            <person name="Steen I.H."/>
        </authorList>
    </citation>
    <scope>NUCLEOTIDE SEQUENCE [LARGE SCALE GENOMIC DNA]</scope>
    <source>
        <strain evidence="1">PM70-1</strain>
    </source>
</reference>
<protein>
    <submittedName>
        <fullName evidence="1">Uncharacterized metal-binding protein conserved in archaea</fullName>
    </submittedName>
</protein>
<proteinExistence type="predicted"/>
<name>N0BBB2_9EURY</name>
<keyword evidence="2" id="KW-1185">Reference proteome</keyword>
<dbReference type="RefSeq" id="WP_015590492.1">
    <property type="nucleotide sequence ID" value="NC_021169.1"/>
</dbReference>
<dbReference type="AlphaFoldDB" id="N0BBB2"/>
<evidence type="ECO:0000313" key="2">
    <source>
        <dbReference type="Proteomes" id="UP000013307"/>
    </source>
</evidence>
<dbReference type="Proteomes" id="UP000013307">
    <property type="component" value="Chromosome"/>
</dbReference>
<dbReference type="GeneID" id="15392528"/>